<accession>A0A381NS58</accession>
<feature type="domain" description="Co-chaperone DjlA N-terminal" evidence="1">
    <location>
        <begin position="180"/>
        <end position="291"/>
    </location>
</feature>
<dbReference type="Gene3D" id="1.10.3680.10">
    <property type="entry name" value="TerB-like"/>
    <property type="match status" value="2"/>
</dbReference>
<dbReference type="SUPFAM" id="SSF158682">
    <property type="entry name" value="TerB-like"/>
    <property type="match status" value="2"/>
</dbReference>
<dbReference type="AlphaFoldDB" id="A0A381NS58"/>
<evidence type="ECO:0000259" key="1">
    <source>
        <dbReference type="Pfam" id="PF05099"/>
    </source>
</evidence>
<protein>
    <recommendedName>
        <fullName evidence="1">Co-chaperone DjlA N-terminal domain-containing protein</fullName>
    </recommendedName>
</protein>
<dbReference type="Pfam" id="PF05099">
    <property type="entry name" value="TerB"/>
    <property type="match status" value="1"/>
</dbReference>
<name>A0A381NS58_9ZZZZ</name>
<dbReference type="EMBL" id="UINC01000558">
    <property type="protein sequence ID" value="SUZ57456.1"/>
    <property type="molecule type" value="Genomic_DNA"/>
</dbReference>
<proteinExistence type="predicted"/>
<dbReference type="InterPro" id="IPR007791">
    <property type="entry name" value="DjlA_N"/>
</dbReference>
<gene>
    <name evidence="2" type="ORF">METZ01_LOCUS10310</name>
</gene>
<dbReference type="CDD" id="cd07177">
    <property type="entry name" value="terB_like"/>
    <property type="match status" value="1"/>
</dbReference>
<sequence>MSKFKKLTFLKVLTTVAWADGEVSQSELNILKSFYRKFDLSKHELDELKPYLYAPILKKEKDLLYQQMIAELSTPAEKNEIIEALENMVQVHKRMNEDERILVDQFSEWLKRSSFTKRSFGRIRNLFQKTIFEHARDPNPDMEKYFKRRVLKKIELKSSHSGVASKLTEDKLYFICLVGTLMASIAHVDNRLDPEEKKVLKTCLAAQFELKGKELALLFEVVEEQGRKDFDFHEVLTEINRLTSYNDRLRFMECLFAVATADGDLAHEETEEIRRITKAMRIPHNTFIQAKVRARKVLEK</sequence>
<dbReference type="InterPro" id="IPR029024">
    <property type="entry name" value="TerB-like"/>
</dbReference>
<organism evidence="2">
    <name type="scientific">marine metagenome</name>
    <dbReference type="NCBI Taxonomy" id="408172"/>
    <lineage>
        <taxon>unclassified sequences</taxon>
        <taxon>metagenomes</taxon>
        <taxon>ecological metagenomes</taxon>
    </lineage>
</organism>
<reference evidence="2" key="1">
    <citation type="submission" date="2018-05" db="EMBL/GenBank/DDBJ databases">
        <authorList>
            <person name="Lanie J.A."/>
            <person name="Ng W.-L."/>
            <person name="Kazmierczak K.M."/>
            <person name="Andrzejewski T.M."/>
            <person name="Davidsen T.M."/>
            <person name="Wayne K.J."/>
            <person name="Tettelin H."/>
            <person name="Glass J.I."/>
            <person name="Rusch D."/>
            <person name="Podicherti R."/>
            <person name="Tsui H.-C.T."/>
            <person name="Winkler M.E."/>
        </authorList>
    </citation>
    <scope>NUCLEOTIDE SEQUENCE</scope>
</reference>
<evidence type="ECO:0000313" key="2">
    <source>
        <dbReference type="EMBL" id="SUZ57456.1"/>
    </source>
</evidence>